<evidence type="ECO:0000313" key="13">
    <source>
        <dbReference type="EMBL" id="CAK0830317.1"/>
    </source>
</evidence>
<dbReference type="SUPFAM" id="SSF81606">
    <property type="entry name" value="PP2C-like"/>
    <property type="match status" value="1"/>
</dbReference>
<evidence type="ECO:0000256" key="9">
    <source>
        <dbReference type="ARBA" id="ARBA00047761"/>
    </source>
</evidence>
<evidence type="ECO:0000256" key="5">
    <source>
        <dbReference type="ARBA" id="ARBA00022801"/>
    </source>
</evidence>
<feature type="region of interest" description="Disordered" evidence="11">
    <location>
        <begin position="1"/>
        <end position="60"/>
    </location>
</feature>
<keyword evidence="14" id="KW-1185">Reference proteome</keyword>
<dbReference type="Pfam" id="PF00481">
    <property type="entry name" value="PP2C"/>
    <property type="match status" value="1"/>
</dbReference>
<dbReference type="SMART" id="SM00332">
    <property type="entry name" value="PP2Cc"/>
    <property type="match status" value="1"/>
</dbReference>
<evidence type="ECO:0000256" key="11">
    <source>
        <dbReference type="SAM" id="MobiDB-lite"/>
    </source>
</evidence>
<dbReference type="Gene3D" id="3.60.40.10">
    <property type="entry name" value="PPM-type phosphatase domain"/>
    <property type="match status" value="2"/>
</dbReference>
<dbReference type="InterPro" id="IPR001932">
    <property type="entry name" value="PPM-type_phosphatase-like_dom"/>
</dbReference>
<dbReference type="PROSITE" id="PS51746">
    <property type="entry name" value="PPM_2"/>
    <property type="match status" value="1"/>
</dbReference>
<evidence type="ECO:0000259" key="12">
    <source>
        <dbReference type="PROSITE" id="PS51746"/>
    </source>
</evidence>
<dbReference type="EMBL" id="CAUYUJ010010813">
    <property type="protein sequence ID" value="CAK0830317.1"/>
    <property type="molecule type" value="Genomic_DNA"/>
</dbReference>
<accession>A0ABN9SE59</accession>
<dbReference type="Proteomes" id="UP001189429">
    <property type="component" value="Unassembled WGS sequence"/>
</dbReference>
<sequence length="470" mass="49977">MRKGRENGEDIDGEDDEVGPTTSEGDGDETQEHESDGAEEDVGEEEDAGQRQHLRGLQRGTPLRVTAANVGDSRAVLCRAGEAWEGVDTSGLPTTDKQLTLQASASDRARVWRDPTDAAQDVKAIMTKCLQVARGSPLVSIAMLDVDAVVPNTAAKKAGGLQPTEATQLLVDILNAVEVAGTWPSCSRAFLGAAIPKASGGNRLIGIAPTLQKVWSKIRTKATGGAKFRMAEDFDETADAFAAGLRRLPLRISDKTKLVLSSDEIGVELERRPAKEGILYQGVRAAGGLGSGSAAGRKRATVRIVKRRAVRGVTGPGIDSRRQLLKEWVALWLAQPALHPGIVKAGGHVAVVGPCERIDGWGLNLSRALGDFHYKARADLPPEAQKVSAFPEVVTMELTPEDEFLLLGCDGVFELQTNQSAVDLVRSSLQSGRAASEAVEDLVDACCSHDLFETQGKGSDNVSALVVLLR</sequence>
<comment type="catalytic activity">
    <reaction evidence="9">
        <text>O-phospho-L-seryl-[protein] + H2O = L-seryl-[protein] + phosphate</text>
        <dbReference type="Rhea" id="RHEA:20629"/>
        <dbReference type="Rhea" id="RHEA-COMP:9863"/>
        <dbReference type="Rhea" id="RHEA-COMP:11604"/>
        <dbReference type="ChEBI" id="CHEBI:15377"/>
        <dbReference type="ChEBI" id="CHEBI:29999"/>
        <dbReference type="ChEBI" id="CHEBI:43474"/>
        <dbReference type="ChEBI" id="CHEBI:83421"/>
        <dbReference type="EC" id="3.1.3.16"/>
    </reaction>
</comment>
<evidence type="ECO:0000256" key="8">
    <source>
        <dbReference type="ARBA" id="ARBA00023211"/>
    </source>
</evidence>
<keyword evidence="5" id="KW-0378">Hydrolase</keyword>
<dbReference type="InterPro" id="IPR036457">
    <property type="entry name" value="PPM-type-like_dom_sf"/>
</dbReference>
<evidence type="ECO:0000256" key="4">
    <source>
        <dbReference type="ARBA" id="ARBA00022723"/>
    </source>
</evidence>
<dbReference type="EC" id="3.1.3.16" evidence="3"/>
<protein>
    <recommendedName>
        <fullName evidence="3">protein-serine/threonine phosphatase</fullName>
        <ecNumber evidence="3">3.1.3.16</ecNumber>
    </recommendedName>
</protein>
<comment type="cofactor">
    <cofactor evidence="1">
        <name>Mn(2+)</name>
        <dbReference type="ChEBI" id="CHEBI:29035"/>
    </cofactor>
</comment>
<evidence type="ECO:0000256" key="3">
    <source>
        <dbReference type="ARBA" id="ARBA00013081"/>
    </source>
</evidence>
<proteinExistence type="inferred from homology"/>
<keyword evidence="8" id="KW-0464">Manganese</keyword>
<feature type="compositionally biased region" description="Acidic residues" evidence="11">
    <location>
        <begin position="9"/>
        <end position="18"/>
    </location>
</feature>
<comment type="catalytic activity">
    <reaction evidence="10">
        <text>O-phospho-L-threonyl-[protein] + H2O = L-threonyl-[protein] + phosphate</text>
        <dbReference type="Rhea" id="RHEA:47004"/>
        <dbReference type="Rhea" id="RHEA-COMP:11060"/>
        <dbReference type="Rhea" id="RHEA-COMP:11605"/>
        <dbReference type="ChEBI" id="CHEBI:15377"/>
        <dbReference type="ChEBI" id="CHEBI:30013"/>
        <dbReference type="ChEBI" id="CHEBI:43474"/>
        <dbReference type="ChEBI" id="CHEBI:61977"/>
        <dbReference type="EC" id="3.1.3.16"/>
    </reaction>
</comment>
<comment type="caution">
    <text evidence="13">The sequence shown here is derived from an EMBL/GenBank/DDBJ whole genome shotgun (WGS) entry which is preliminary data.</text>
</comment>
<evidence type="ECO:0000313" key="14">
    <source>
        <dbReference type="Proteomes" id="UP001189429"/>
    </source>
</evidence>
<feature type="domain" description="PPM-type phosphatase" evidence="12">
    <location>
        <begin position="1"/>
        <end position="469"/>
    </location>
</feature>
<dbReference type="PANTHER" id="PTHR13832:SF803">
    <property type="entry name" value="PROTEIN PHOSPHATASE 1G"/>
    <property type="match status" value="1"/>
</dbReference>
<keyword evidence="6" id="KW-0460">Magnesium</keyword>
<evidence type="ECO:0000256" key="1">
    <source>
        <dbReference type="ARBA" id="ARBA00001936"/>
    </source>
</evidence>
<evidence type="ECO:0000256" key="10">
    <source>
        <dbReference type="ARBA" id="ARBA00048336"/>
    </source>
</evidence>
<dbReference type="CDD" id="cd00143">
    <property type="entry name" value="PP2Cc"/>
    <property type="match status" value="1"/>
</dbReference>
<organism evidence="13 14">
    <name type="scientific">Prorocentrum cordatum</name>
    <dbReference type="NCBI Taxonomy" id="2364126"/>
    <lineage>
        <taxon>Eukaryota</taxon>
        <taxon>Sar</taxon>
        <taxon>Alveolata</taxon>
        <taxon>Dinophyceae</taxon>
        <taxon>Prorocentrales</taxon>
        <taxon>Prorocentraceae</taxon>
        <taxon>Prorocentrum</taxon>
    </lineage>
</organism>
<feature type="compositionally biased region" description="Acidic residues" evidence="11">
    <location>
        <begin position="37"/>
        <end position="47"/>
    </location>
</feature>
<keyword evidence="7" id="KW-0904">Protein phosphatase</keyword>
<comment type="similarity">
    <text evidence="2">Belongs to the PP2C family.</text>
</comment>
<dbReference type="PANTHER" id="PTHR13832">
    <property type="entry name" value="PROTEIN PHOSPHATASE 2C"/>
    <property type="match status" value="1"/>
</dbReference>
<reference evidence="13" key="1">
    <citation type="submission" date="2023-10" db="EMBL/GenBank/DDBJ databases">
        <authorList>
            <person name="Chen Y."/>
            <person name="Shah S."/>
            <person name="Dougan E. K."/>
            <person name="Thang M."/>
            <person name="Chan C."/>
        </authorList>
    </citation>
    <scope>NUCLEOTIDE SEQUENCE [LARGE SCALE GENOMIC DNA]</scope>
</reference>
<name>A0ABN9SE59_9DINO</name>
<dbReference type="InterPro" id="IPR015655">
    <property type="entry name" value="PP2C"/>
</dbReference>
<evidence type="ECO:0000256" key="6">
    <source>
        <dbReference type="ARBA" id="ARBA00022842"/>
    </source>
</evidence>
<evidence type="ECO:0000256" key="7">
    <source>
        <dbReference type="ARBA" id="ARBA00022912"/>
    </source>
</evidence>
<gene>
    <name evidence="13" type="ORF">PCOR1329_LOCUS28991</name>
</gene>
<evidence type="ECO:0000256" key="2">
    <source>
        <dbReference type="ARBA" id="ARBA00006702"/>
    </source>
</evidence>
<keyword evidence="4" id="KW-0479">Metal-binding</keyword>